<proteinExistence type="predicted"/>
<dbReference type="RefSeq" id="WP_187359189.1">
    <property type="nucleotide sequence ID" value="NZ_CP081135.1"/>
</dbReference>
<protein>
    <submittedName>
        <fullName evidence="1">Uncharacterized protein</fullName>
    </submittedName>
</protein>
<dbReference type="EMBL" id="CP081135">
    <property type="protein sequence ID" value="UEL47041.1"/>
    <property type="molecule type" value="Genomic_DNA"/>
</dbReference>
<dbReference type="AlphaFoldDB" id="A0AAX2ZDB7"/>
<evidence type="ECO:0000313" key="2">
    <source>
        <dbReference type="Proteomes" id="UP001198983"/>
    </source>
</evidence>
<organism evidence="1 2">
    <name type="scientific">Terrisporobacter hibernicus</name>
    <dbReference type="NCBI Taxonomy" id="2813371"/>
    <lineage>
        <taxon>Bacteria</taxon>
        <taxon>Bacillati</taxon>
        <taxon>Bacillota</taxon>
        <taxon>Clostridia</taxon>
        <taxon>Peptostreptococcales</taxon>
        <taxon>Peptostreptococcaceae</taxon>
        <taxon>Terrisporobacter</taxon>
    </lineage>
</organism>
<dbReference type="KEGG" id="tem:JW646_15580"/>
<name>A0AAX2ZDB7_9FIRM</name>
<gene>
    <name evidence="1" type="ORF">JW646_15580</name>
</gene>
<dbReference type="SUPFAM" id="SSF141130">
    <property type="entry name" value="Acetamidase/Formamidase-like"/>
    <property type="match status" value="1"/>
</dbReference>
<dbReference type="Proteomes" id="UP001198983">
    <property type="component" value="Chromosome"/>
</dbReference>
<accession>A0AAX2ZDB7</accession>
<dbReference type="Gene3D" id="3.10.28.20">
    <property type="entry name" value="Acetamidase/Formamidase-like domains"/>
    <property type="match status" value="1"/>
</dbReference>
<sequence>MLKLLQSKLSMDVYEAIMLLSITGNMEICQVVNPLVTARMTMPIWIFEKYEINSL</sequence>
<keyword evidence="2" id="KW-1185">Reference proteome</keyword>
<reference evidence="1 2" key="1">
    <citation type="journal article" date="2023" name="Int. J. Syst. Evol. Microbiol.">
        <title>Terrisporobacter hibernicus sp. nov., isolated from bovine faeces in Northern Ireland.</title>
        <authorList>
            <person name="Mitchell M."/>
            <person name="Nguyen S.V."/>
            <person name="Connor M."/>
            <person name="Fairley D.J."/>
            <person name="Donoghue O."/>
            <person name="Marshall H."/>
            <person name="Koolman L."/>
            <person name="McMullan G."/>
            <person name="Schaffer K.E."/>
            <person name="McGrath J.W."/>
            <person name="Fanning S."/>
        </authorList>
    </citation>
    <scope>NUCLEOTIDE SEQUENCE [LARGE SCALE GENOMIC DNA]</scope>
    <source>
        <strain evidence="1 2">MCA3</strain>
    </source>
</reference>
<evidence type="ECO:0000313" key="1">
    <source>
        <dbReference type="EMBL" id="UEL47041.1"/>
    </source>
</evidence>